<organism evidence="2 3">
    <name type="scientific">Formimonas warabiya</name>
    <dbReference type="NCBI Taxonomy" id="1761012"/>
    <lineage>
        <taxon>Bacteria</taxon>
        <taxon>Bacillati</taxon>
        <taxon>Bacillota</taxon>
        <taxon>Clostridia</taxon>
        <taxon>Eubacteriales</taxon>
        <taxon>Peptococcaceae</taxon>
        <taxon>Candidatus Formimonas</taxon>
    </lineage>
</organism>
<dbReference type="RefSeq" id="WP_148137475.1">
    <property type="nucleotide sequence ID" value="NZ_CP017634.1"/>
</dbReference>
<sequence length="83" mass="9363">MHPEEKRDWQIFAGPLCYTFGFYIIMYIVLSLIPTDSFGSMGALGIPVMTWLCVFLPFAISCVAPVIISWLCVRAMPEEDAKN</sequence>
<protein>
    <recommendedName>
        <fullName evidence="4">DUF997 family protein</fullName>
    </recommendedName>
</protein>
<keyword evidence="1" id="KW-1133">Transmembrane helix</keyword>
<evidence type="ECO:0000256" key="1">
    <source>
        <dbReference type="SAM" id="Phobius"/>
    </source>
</evidence>
<gene>
    <name evidence="2" type="ORF">DCMF_27910</name>
</gene>
<feature type="transmembrane region" description="Helical" evidence="1">
    <location>
        <begin position="48"/>
        <end position="73"/>
    </location>
</feature>
<keyword evidence="1" id="KW-0472">Membrane</keyword>
<keyword evidence="3" id="KW-1185">Reference proteome</keyword>
<proteinExistence type="predicted"/>
<dbReference type="AlphaFoldDB" id="A0A3G1L085"/>
<evidence type="ECO:0000313" key="2">
    <source>
        <dbReference type="EMBL" id="ATW28067.1"/>
    </source>
</evidence>
<feature type="transmembrane region" description="Helical" evidence="1">
    <location>
        <begin position="12"/>
        <end position="33"/>
    </location>
</feature>
<dbReference type="EMBL" id="CP017634">
    <property type="protein sequence ID" value="ATW28067.1"/>
    <property type="molecule type" value="Genomic_DNA"/>
</dbReference>
<dbReference type="KEGG" id="fwa:DCMF_27910"/>
<dbReference type="Proteomes" id="UP000323521">
    <property type="component" value="Chromosome"/>
</dbReference>
<reference evidence="2 3" key="1">
    <citation type="submission" date="2016-10" db="EMBL/GenBank/DDBJ databases">
        <title>Complete Genome Sequence of Peptococcaceae strain DCMF.</title>
        <authorList>
            <person name="Edwards R.J."/>
            <person name="Holland S.I."/>
            <person name="Deshpande N.P."/>
            <person name="Wong Y.K."/>
            <person name="Ertan H."/>
            <person name="Manefield M."/>
            <person name="Russell T.L."/>
            <person name="Lee M.J."/>
        </authorList>
    </citation>
    <scope>NUCLEOTIDE SEQUENCE [LARGE SCALE GENOMIC DNA]</scope>
    <source>
        <strain evidence="2 3">DCMF</strain>
    </source>
</reference>
<evidence type="ECO:0008006" key="4">
    <source>
        <dbReference type="Google" id="ProtNLM"/>
    </source>
</evidence>
<evidence type="ECO:0000313" key="3">
    <source>
        <dbReference type="Proteomes" id="UP000323521"/>
    </source>
</evidence>
<name>A0A3G1L085_FORW1</name>
<keyword evidence="1" id="KW-0812">Transmembrane</keyword>
<accession>A0A3G1L085</accession>